<dbReference type="InterPro" id="IPR011992">
    <property type="entry name" value="EF-hand-dom_pair"/>
</dbReference>
<feature type="domain" description="EF-hand" evidence="3">
    <location>
        <begin position="486"/>
        <end position="517"/>
    </location>
</feature>
<dbReference type="Gene3D" id="3.80.10.10">
    <property type="entry name" value="Ribonuclease Inhibitor"/>
    <property type="match status" value="1"/>
</dbReference>
<keyword evidence="5" id="KW-1185">Reference proteome</keyword>
<sequence>MSISNSDYLDMLVDTDSDKRLLDIEPIGSSCSSRTITPVITSTPSRRTPNLKGSAKFQRMSSAASSQKSNLDKVALKNILQSRLLITQADYEDDDVDIDLISYSNGRMSSATDYETDLDMDYEEWIAEEENTLRDDSSQEQKYIHTCNETGTIPVSYFLRHIKATTFRMRYHGLGPLGVKALCTPLKENHDIENLDLEGNWIEKEGAGYMANMIRENMYITDINIAENRLGRDGGDAICESLMKNEILKSLNMSGNNLQDAGAEKICAMLHRNTCLKHLYLSNNHFEEQAAHFFKEALSHNETLETLDLGWNHFRTNGAVALAEGVQENYGLKSLLVSMNGFSEAGSEALGRALKHNRGLTELDVSYNRINGTGAGHIALGLQTNDVLKVLKIGYNPVGEDGCLALIIAISKNDQSCMTRLDLSDVFVTPDFRDIQKKLEAERVLTVLHAGLVNDHEMTENGTILETFRRNPYEKLKKHIRSSGYRLIDLFKDFDKDGSNTITKEEFTRGLQLAEVKITPSEINQLIGLLDLNGDGMVDYSELVFGDKEYRKFLKAGEQAPDDRKIQQDHNRLSQKRSDLVESMLSSAQ</sequence>
<evidence type="ECO:0000313" key="5">
    <source>
        <dbReference type="Proteomes" id="UP000828390"/>
    </source>
</evidence>
<dbReference type="SUPFAM" id="SSF52047">
    <property type="entry name" value="RNI-like"/>
    <property type="match status" value="1"/>
</dbReference>
<dbReference type="InterPro" id="IPR032675">
    <property type="entry name" value="LRR_dom_sf"/>
</dbReference>
<dbReference type="Pfam" id="PF13499">
    <property type="entry name" value="EF-hand_7"/>
    <property type="match status" value="1"/>
</dbReference>
<proteinExistence type="predicted"/>
<dbReference type="CDD" id="cd00051">
    <property type="entry name" value="EFh"/>
    <property type="match status" value="1"/>
</dbReference>
<dbReference type="EMBL" id="JAIWYP010000003">
    <property type="protein sequence ID" value="KAH3848178.1"/>
    <property type="molecule type" value="Genomic_DNA"/>
</dbReference>
<organism evidence="4 5">
    <name type="scientific">Dreissena polymorpha</name>
    <name type="common">Zebra mussel</name>
    <name type="synonym">Mytilus polymorpha</name>
    <dbReference type="NCBI Taxonomy" id="45954"/>
    <lineage>
        <taxon>Eukaryota</taxon>
        <taxon>Metazoa</taxon>
        <taxon>Spiralia</taxon>
        <taxon>Lophotrochozoa</taxon>
        <taxon>Mollusca</taxon>
        <taxon>Bivalvia</taxon>
        <taxon>Autobranchia</taxon>
        <taxon>Heteroconchia</taxon>
        <taxon>Euheterodonta</taxon>
        <taxon>Imparidentia</taxon>
        <taxon>Neoheterodontei</taxon>
        <taxon>Myida</taxon>
        <taxon>Dreissenoidea</taxon>
        <taxon>Dreissenidae</taxon>
        <taxon>Dreissena</taxon>
    </lineage>
</organism>
<reference evidence="4" key="1">
    <citation type="journal article" date="2019" name="bioRxiv">
        <title>The Genome of the Zebra Mussel, Dreissena polymorpha: A Resource for Invasive Species Research.</title>
        <authorList>
            <person name="McCartney M.A."/>
            <person name="Auch B."/>
            <person name="Kono T."/>
            <person name="Mallez S."/>
            <person name="Zhang Y."/>
            <person name="Obille A."/>
            <person name="Becker A."/>
            <person name="Abrahante J.E."/>
            <person name="Garbe J."/>
            <person name="Badalamenti J.P."/>
            <person name="Herman A."/>
            <person name="Mangelson H."/>
            <person name="Liachko I."/>
            <person name="Sullivan S."/>
            <person name="Sone E.D."/>
            <person name="Koren S."/>
            <person name="Silverstein K.A.T."/>
            <person name="Beckman K.B."/>
            <person name="Gohl D.M."/>
        </authorList>
    </citation>
    <scope>NUCLEOTIDE SEQUENCE</scope>
    <source>
        <strain evidence="4">Duluth1</strain>
        <tissue evidence="4">Whole animal</tissue>
    </source>
</reference>
<dbReference type="SMART" id="SM00368">
    <property type="entry name" value="LRR_RI"/>
    <property type="match status" value="8"/>
</dbReference>
<protein>
    <recommendedName>
        <fullName evidence="3">EF-hand domain-containing protein</fullName>
    </recommendedName>
</protein>
<dbReference type="PROSITE" id="PS00018">
    <property type="entry name" value="EF_HAND_1"/>
    <property type="match status" value="2"/>
</dbReference>
<dbReference type="InterPro" id="IPR018247">
    <property type="entry name" value="EF_Hand_1_Ca_BS"/>
</dbReference>
<dbReference type="PANTHER" id="PTHR24114">
    <property type="entry name" value="LEUCINE RICH REPEAT FAMILY PROTEIN"/>
    <property type="match status" value="1"/>
</dbReference>
<feature type="compositionally biased region" description="Basic and acidic residues" evidence="2">
    <location>
        <begin position="561"/>
        <end position="580"/>
    </location>
</feature>
<gene>
    <name evidence="4" type="ORF">DPMN_090537</name>
</gene>
<dbReference type="Pfam" id="PF13516">
    <property type="entry name" value="LRR_6"/>
    <property type="match status" value="4"/>
</dbReference>
<dbReference type="SUPFAM" id="SSF47473">
    <property type="entry name" value="EF-hand"/>
    <property type="match status" value="1"/>
</dbReference>
<feature type="region of interest" description="Disordered" evidence="2">
    <location>
        <begin position="560"/>
        <end position="589"/>
    </location>
</feature>
<dbReference type="GO" id="GO:0005509">
    <property type="term" value="F:calcium ion binding"/>
    <property type="evidence" value="ECO:0007669"/>
    <property type="project" value="InterPro"/>
</dbReference>
<dbReference type="SMART" id="SM00054">
    <property type="entry name" value="EFh"/>
    <property type="match status" value="2"/>
</dbReference>
<dbReference type="PANTHER" id="PTHR24114:SF2">
    <property type="entry name" value="F-BOX DOMAIN-CONTAINING PROTEIN-RELATED"/>
    <property type="match status" value="1"/>
</dbReference>
<dbReference type="Proteomes" id="UP000828390">
    <property type="component" value="Unassembled WGS sequence"/>
</dbReference>
<dbReference type="InterPro" id="IPR002048">
    <property type="entry name" value="EF_hand_dom"/>
</dbReference>
<evidence type="ECO:0000313" key="4">
    <source>
        <dbReference type="EMBL" id="KAH3848178.1"/>
    </source>
</evidence>
<dbReference type="AlphaFoldDB" id="A0A9D4KYS7"/>
<dbReference type="InterPro" id="IPR001611">
    <property type="entry name" value="Leu-rich_rpt"/>
</dbReference>
<accession>A0A9D4KYS7</accession>
<comment type="caution">
    <text evidence="4">The sequence shown here is derived from an EMBL/GenBank/DDBJ whole genome shotgun (WGS) entry which is preliminary data.</text>
</comment>
<evidence type="ECO:0000256" key="2">
    <source>
        <dbReference type="SAM" id="MobiDB-lite"/>
    </source>
</evidence>
<dbReference type="Gene3D" id="1.10.238.10">
    <property type="entry name" value="EF-hand"/>
    <property type="match status" value="1"/>
</dbReference>
<dbReference type="PROSITE" id="PS50222">
    <property type="entry name" value="EF_HAND_2"/>
    <property type="match status" value="1"/>
</dbReference>
<evidence type="ECO:0000259" key="3">
    <source>
        <dbReference type="PROSITE" id="PS50222"/>
    </source>
</evidence>
<dbReference type="InterPro" id="IPR052394">
    <property type="entry name" value="LRR-containing"/>
</dbReference>
<dbReference type="OrthoDB" id="76105at2759"/>
<evidence type="ECO:0000256" key="1">
    <source>
        <dbReference type="ARBA" id="ARBA00022837"/>
    </source>
</evidence>
<keyword evidence="1" id="KW-0106">Calcium</keyword>
<name>A0A9D4KYS7_DREPO</name>
<reference evidence="4" key="2">
    <citation type="submission" date="2020-11" db="EMBL/GenBank/DDBJ databases">
        <authorList>
            <person name="McCartney M.A."/>
            <person name="Auch B."/>
            <person name="Kono T."/>
            <person name="Mallez S."/>
            <person name="Becker A."/>
            <person name="Gohl D.M."/>
            <person name="Silverstein K.A.T."/>
            <person name="Koren S."/>
            <person name="Bechman K.B."/>
            <person name="Herman A."/>
            <person name="Abrahante J.E."/>
            <person name="Garbe J."/>
        </authorList>
    </citation>
    <scope>NUCLEOTIDE SEQUENCE</scope>
    <source>
        <strain evidence="4">Duluth1</strain>
        <tissue evidence="4">Whole animal</tissue>
    </source>
</reference>